<dbReference type="GO" id="GO:0051213">
    <property type="term" value="F:dioxygenase activity"/>
    <property type="evidence" value="ECO:0007669"/>
    <property type="project" value="UniProtKB-KW"/>
</dbReference>
<evidence type="ECO:0000259" key="6">
    <source>
        <dbReference type="SMART" id="SM00702"/>
    </source>
</evidence>
<dbReference type="OMA" id="WVFSEDE"/>
<dbReference type="KEGG" id="tut:107371347"/>
<evidence type="ECO:0000256" key="2">
    <source>
        <dbReference type="ARBA" id="ARBA00022964"/>
    </source>
</evidence>
<evidence type="ECO:0000256" key="1">
    <source>
        <dbReference type="ARBA" id="ARBA00001961"/>
    </source>
</evidence>
<feature type="transmembrane region" description="Helical" evidence="5">
    <location>
        <begin position="72"/>
        <end position="96"/>
    </location>
</feature>
<dbReference type="EnsemblMetazoa" id="tetur02g08540.1">
    <property type="protein sequence ID" value="tetur02g08540.1"/>
    <property type="gene ID" value="tetur02g08540"/>
</dbReference>
<evidence type="ECO:0000313" key="8">
    <source>
        <dbReference type="Proteomes" id="UP000015104"/>
    </source>
</evidence>
<evidence type="ECO:0000313" key="7">
    <source>
        <dbReference type="EnsemblMetazoa" id="tetur02g08540.1"/>
    </source>
</evidence>
<dbReference type="Proteomes" id="UP000015104">
    <property type="component" value="Unassembled WGS sequence"/>
</dbReference>
<keyword evidence="3" id="KW-0560">Oxidoreductase</keyword>
<feature type="region of interest" description="Disordered" evidence="4">
    <location>
        <begin position="22"/>
        <end position="62"/>
    </location>
</feature>
<feature type="compositionally biased region" description="Polar residues" evidence="4">
    <location>
        <begin position="53"/>
        <end position="62"/>
    </location>
</feature>
<dbReference type="GO" id="GO:0031418">
    <property type="term" value="F:L-ascorbic acid binding"/>
    <property type="evidence" value="ECO:0007669"/>
    <property type="project" value="InterPro"/>
</dbReference>
<evidence type="ECO:0000256" key="3">
    <source>
        <dbReference type="ARBA" id="ARBA00023002"/>
    </source>
</evidence>
<evidence type="ECO:0000256" key="4">
    <source>
        <dbReference type="SAM" id="MobiDB-lite"/>
    </source>
</evidence>
<reference evidence="8" key="1">
    <citation type="submission" date="2011-08" db="EMBL/GenBank/DDBJ databases">
        <authorList>
            <person name="Rombauts S."/>
        </authorList>
    </citation>
    <scope>NUCLEOTIDE SEQUENCE</scope>
    <source>
        <strain evidence="8">London</strain>
    </source>
</reference>
<dbReference type="GO" id="GO:0005506">
    <property type="term" value="F:iron ion binding"/>
    <property type="evidence" value="ECO:0007669"/>
    <property type="project" value="InterPro"/>
</dbReference>
<dbReference type="Gene3D" id="2.60.120.620">
    <property type="entry name" value="q2cbj1_9rhob like domain"/>
    <property type="match status" value="1"/>
</dbReference>
<sequence>MVNYEYWYKLFDTALVNRRAKTSPSKDKSVPKSNVTKQQSTANKAKPDKTKESNSVNGKSSNLTNVASPRSIVTFIANFLTICAVSGLLITLFYVVPWEQWVFSEDELERLQSGEDLEYRNFLATADQQFDEISIHEVPCYEKAYWREKRLNVLPERCGVMVTDDLLPNDQILKLRSLATKVIDKVGDTSYANRESINLQWINLHNLYKRNATKRVLRDVEFDLIRNASLAAREAVSTAFGLPTERLFFNMVSQFTRYRPLVKHNEFRHVDKVRSPALIVTSILWLSTANLDFGGGHTEFLNGPGPEPYSPVLIEPKMGRFAAWTSGFENPHEVTELFWGNRLALIFAFTVSDKLGYESMEALRDWATNGTSQITNSSY</sequence>
<dbReference type="OrthoDB" id="427071at2759"/>
<keyword evidence="8" id="KW-1185">Reference proteome</keyword>
<keyword evidence="5" id="KW-0812">Transmembrane</keyword>
<comment type="cofactor">
    <cofactor evidence="1">
        <name>L-ascorbate</name>
        <dbReference type="ChEBI" id="CHEBI:38290"/>
    </cofactor>
</comment>
<keyword evidence="5" id="KW-0472">Membrane</keyword>
<dbReference type="GO" id="GO:0016020">
    <property type="term" value="C:membrane"/>
    <property type="evidence" value="ECO:0007669"/>
    <property type="project" value="TreeGrafter"/>
</dbReference>
<gene>
    <name evidence="7" type="primary">107371347</name>
</gene>
<dbReference type="GO" id="GO:0016705">
    <property type="term" value="F:oxidoreductase activity, acting on paired donors, with incorporation or reduction of molecular oxygen"/>
    <property type="evidence" value="ECO:0007669"/>
    <property type="project" value="InterPro"/>
</dbReference>
<keyword evidence="2" id="KW-0223">Dioxygenase</keyword>
<organism evidence="7 8">
    <name type="scientific">Tetranychus urticae</name>
    <name type="common">Two-spotted spider mite</name>
    <dbReference type="NCBI Taxonomy" id="32264"/>
    <lineage>
        <taxon>Eukaryota</taxon>
        <taxon>Metazoa</taxon>
        <taxon>Ecdysozoa</taxon>
        <taxon>Arthropoda</taxon>
        <taxon>Chelicerata</taxon>
        <taxon>Arachnida</taxon>
        <taxon>Acari</taxon>
        <taxon>Acariformes</taxon>
        <taxon>Trombidiformes</taxon>
        <taxon>Prostigmata</taxon>
        <taxon>Eleutherengona</taxon>
        <taxon>Raphignathae</taxon>
        <taxon>Tetranychoidea</taxon>
        <taxon>Tetranychidae</taxon>
        <taxon>Tetranychus</taxon>
    </lineage>
</organism>
<dbReference type="SMART" id="SM00702">
    <property type="entry name" value="P4Hc"/>
    <property type="match status" value="1"/>
</dbReference>
<feature type="domain" description="Prolyl 4-hydroxylase alpha subunit" evidence="6">
    <location>
        <begin position="158"/>
        <end position="350"/>
    </location>
</feature>
<evidence type="ECO:0000256" key="5">
    <source>
        <dbReference type="SAM" id="Phobius"/>
    </source>
</evidence>
<feature type="compositionally biased region" description="Polar residues" evidence="4">
    <location>
        <begin position="31"/>
        <end position="43"/>
    </location>
</feature>
<dbReference type="InterPro" id="IPR044862">
    <property type="entry name" value="Pro_4_hyd_alph_FE2OG_OXY"/>
</dbReference>
<keyword evidence="5" id="KW-1133">Transmembrane helix</keyword>
<dbReference type="PANTHER" id="PTHR14650">
    <property type="entry name" value="PROLYL HYDROXYLASE-RELATED"/>
    <property type="match status" value="1"/>
</dbReference>
<name>T1JWJ9_TETUR</name>
<dbReference type="AlphaFoldDB" id="T1JWJ9"/>
<reference evidence="7" key="2">
    <citation type="submission" date="2015-06" db="UniProtKB">
        <authorList>
            <consortium name="EnsemblMetazoa"/>
        </authorList>
    </citation>
    <scope>IDENTIFICATION</scope>
</reference>
<dbReference type="InterPro" id="IPR039210">
    <property type="entry name" value="OGFOD3"/>
</dbReference>
<dbReference type="InterPro" id="IPR006620">
    <property type="entry name" value="Pro_4_hyd_alph"/>
</dbReference>
<dbReference type="eggNOG" id="ENOG502QR2P">
    <property type="taxonomic scope" value="Eukaryota"/>
</dbReference>
<dbReference type="EMBL" id="CAEY01000813">
    <property type="status" value="NOT_ANNOTATED_CDS"/>
    <property type="molecule type" value="Genomic_DNA"/>
</dbReference>
<dbReference type="Pfam" id="PF13640">
    <property type="entry name" value="2OG-FeII_Oxy_3"/>
    <property type="match status" value="1"/>
</dbReference>
<accession>T1JWJ9</accession>
<dbReference type="HOGENOM" id="CLU_042482_0_0_1"/>
<dbReference type="PANTHER" id="PTHR14650:SF1">
    <property type="entry name" value="2-OXOGLUTARATE AND IRON-DEPENDENT OXYGENASE DOMAIN-CONTAINING PROTEIN 3"/>
    <property type="match status" value="1"/>
</dbReference>
<protein>
    <recommendedName>
        <fullName evidence="6">Prolyl 4-hydroxylase alpha subunit domain-containing protein</fullName>
    </recommendedName>
</protein>
<proteinExistence type="predicted"/>